<dbReference type="AlphaFoldDB" id="A0ABD3DW02"/>
<sequence>MAGEGEIYFPEPIIQRIQSFLTGKEAARTAILSKSWHGAWLTRPNLDFDDTYFRVNDYRNCSSYVDKFKKYARTTIKRYEQSNLRIESFKLRMHFDKYHRADFAEEYILKALGVGAIRLCLRLKRSGLFVLPNEVFEVDNLVELSVSGCRIKLDDRVVIKCRRLESLSLDKVRGITIDTVSKIVSSCPSIEKFSLLSEFYQEYRFCPKATAMAVGVVDNLIPRLRCLVLSYASFKALCLDELLSRFPFLKDFSLYLNHCTDTILEEGIQISNRSLERIKLVLKGFARHIDRRRLRVKFDVPSVRKFTFEGDDIPCLSFMSIPTSREWESHLSIKCLTTFWFNDLSKLLTELSRSKTHLSLTVGSDTVSFAYNVEDKIVQGLRKHKLENLRVHTMVLPPL</sequence>
<reference evidence="2" key="1">
    <citation type="journal article" date="2024" name="IScience">
        <title>Strigolactones Initiate the Formation of Haustorium-like Structures in Castilleja.</title>
        <authorList>
            <person name="Buerger M."/>
            <person name="Peterson D."/>
            <person name="Chory J."/>
        </authorList>
    </citation>
    <scope>NUCLEOTIDE SEQUENCE [LARGE SCALE GENOMIC DNA]</scope>
</reference>
<organism evidence="1 2">
    <name type="scientific">Castilleja foliolosa</name>
    <dbReference type="NCBI Taxonomy" id="1961234"/>
    <lineage>
        <taxon>Eukaryota</taxon>
        <taxon>Viridiplantae</taxon>
        <taxon>Streptophyta</taxon>
        <taxon>Embryophyta</taxon>
        <taxon>Tracheophyta</taxon>
        <taxon>Spermatophyta</taxon>
        <taxon>Magnoliopsida</taxon>
        <taxon>eudicotyledons</taxon>
        <taxon>Gunneridae</taxon>
        <taxon>Pentapetalae</taxon>
        <taxon>asterids</taxon>
        <taxon>lamiids</taxon>
        <taxon>Lamiales</taxon>
        <taxon>Orobanchaceae</taxon>
        <taxon>Pedicularideae</taxon>
        <taxon>Castillejinae</taxon>
        <taxon>Castilleja</taxon>
    </lineage>
</organism>
<proteinExistence type="predicted"/>
<dbReference type="InterPro" id="IPR032675">
    <property type="entry name" value="LRR_dom_sf"/>
</dbReference>
<name>A0ABD3DW02_9LAMI</name>
<dbReference type="SUPFAM" id="SSF81383">
    <property type="entry name" value="F-box domain"/>
    <property type="match status" value="1"/>
</dbReference>
<dbReference type="SUPFAM" id="SSF52047">
    <property type="entry name" value="RNI-like"/>
    <property type="match status" value="1"/>
</dbReference>
<keyword evidence="2" id="KW-1185">Reference proteome</keyword>
<comment type="caution">
    <text evidence="1">The sequence shown here is derived from an EMBL/GenBank/DDBJ whole genome shotgun (WGS) entry which is preliminary data.</text>
</comment>
<gene>
    <name evidence="1" type="ORF">CASFOL_010219</name>
</gene>
<dbReference type="Gene3D" id="3.80.10.10">
    <property type="entry name" value="Ribonuclease Inhibitor"/>
    <property type="match status" value="1"/>
</dbReference>
<evidence type="ECO:0000313" key="2">
    <source>
        <dbReference type="Proteomes" id="UP001632038"/>
    </source>
</evidence>
<dbReference type="PANTHER" id="PTHR31639:SF42">
    <property type="entry name" value="OS02G0160200 PROTEIN"/>
    <property type="match status" value="1"/>
</dbReference>
<dbReference type="Proteomes" id="UP001632038">
    <property type="component" value="Unassembled WGS sequence"/>
</dbReference>
<dbReference type="EMBL" id="JAVIJP010000013">
    <property type="protein sequence ID" value="KAL3645039.1"/>
    <property type="molecule type" value="Genomic_DNA"/>
</dbReference>
<protein>
    <recommendedName>
        <fullName evidence="3">F-box domain-containing protein</fullName>
    </recommendedName>
</protein>
<dbReference type="PANTHER" id="PTHR31639">
    <property type="entry name" value="F-BOX PROTEIN-LIKE"/>
    <property type="match status" value="1"/>
</dbReference>
<dbReference type="InterPro" id="IPR036047">
    <property type="entry name" value="F-box-like_dom_sf"/>
</dbReference>
<evidence type="ECO:0000313" key="1">
    <source>
        <dbReference type="EMBL" id="KAL3645039.1"/>
    </source>
</evidence>
<evidence type="ECO:0008006" key="3">
    <source>
        <dbReference type="Google" id="ProtNLM"/>
    </source>
</evidence>
<accession>A0ABD3DW02</accession>